<feature type="transmembrane region" description="Helical" evidence="1">
    <location>
        <begin position="99"/>
        <end position="122"/>
    </location>
</feature>
<name>A0A817TE80_9BILA</name>
<evidence type="ECO:0000256" key="2">
    <source>
        <dbReference type="SAM" id="SignalP"/>
    </source>
</evidence>
<dbReference type="EMBL" id="CAJNYU010000015">
    <property type="protein sequence ID" value="CAF3314333.1"/>
    <property type="molecule type" value="Genomic_DNA"/>
</dbReference>
<dbReference type="EMBL" id="CAJNYV010000005">
    <property type="protein sequence ID" value="CAF3317550.1"/>
    <property type="molecule type" value="Genomic_DNA"/>
</dbReference>
<dbReference type="Proteomes" id="UP000663869">
    <property type="component" value="Unassembled WGS sequence"/>
</dbReference>
<dbReference type="Proteomes" id="UP000663865">
    <property type="component" value="Unassembled WGS sequence"/>
</dbReference>
<evidence type="ECO:0000256" key="1">
    <source>
        <dbReference type="SAM" id="Phobius"/>
    </source>
</evidence>
<feature type="signal peptide" evidence="2">
    <location>
        <begin position="1"/>
        <end position="21"/>
    </location>
</feature>
<keyword evidence="1" id="KW-0812">Transmembrane</keyword>
<sequence length="134" mass="14322">MKEIIMMIVLILIALTQIILAHPIHNDTLSTTSTLAFDSMTDTVTVDFILTSPSSKDMLPTNSTFASQSVNDTSTIGFMTNARDVFSKPSLSRQLSVPVAFAMIGGSVIGLGSGLALLWILYKKNVVPKSVAST</sequence>
<evidence type="ECO:0000313" key="3">
    <source>
        <dbReference type="EMBL" id="CAF3314333.1"/>
    </source>
</evidence>
<evidence type="ECO:0000313" key="4">
    <source>
        <dbReference type="EMBL" id="CAF3317550.1"/>
    </source>
</evidence>
<keyword evidence="1" id="KW-1133">Transmembrane helix</keyword>
<reference evidence="3" key="1">
    <citation type="submission" date="2021-02" db="EMBL/GenBank/DDBJ databases">
        <authorList>
            <person name="Nowell W R."/>
        </authorList>
    </citation>
    <scope>NUCLEOTIDE SEQUENCE</scope>
</reference>
<evidence type="ECO:0000313" key="5">
    <source>
        <dbReference type="Proteomes" id="UP000663869"/>
    </source>
</evidence>
<keyword evidence="1" id="KW-0472">Membrane</keyword>
<organism evidence="3 5">
    <name type="scientific">Rotaria socialis</name>
    <dbReference type="NCBI Taxonomy" id="392032"/>
    <lineage>
        <taxon>Eukaryota</taxon>
        <taxon>Metazoa</taxon>
        <taxon>Spiralia</taxon>
        <taxon>Gnathifera</taxon>
        <taxon>Rotifera</taxon>
        <taxon>Eurotatoria</taxon>
        <taxon>Bdelloidea</taxon>
        <taxon>Philodinida</taxon>
        <taxon>Philodinidae</taxon>
        <taxon>Rotaria</taxon>
    </lineage>
</organism>
<comment type="caution">
    <text evidence="3">The sequence shown here is derived from an EMBL/GenBank/DDBJ whole genome shotgun (WGS) entry which is preliminary data.</text>
</comment>
<keyword evidence="2" id="KW-0732">Signal</keyword>
<accession>A0A817TE80</accession>
<gene>
    <name evidence="3" type="ORF">FME351_LOCUS734</name>
    <name evidence="4" type="ORF">KIK155_LOCUS167</name>
</gene>
<protein>
    <submittedName>
        <fullName evidence="3">Uncharacterized protein</fullName>
    </submittedName>
</protein>
<feature type="chain" id="PRO_5036232151" evidence="2">
    <location>
        <begin position="22"/>
        <end position="134"/>
    </location>
</feature>
<proteinExistence type="predicted"/>
<dbReference type="AlphaFoldDB" id="A0A817TE80"/>